<sequence length="144" mass="16658">MGKGDTHQTRAKKNKFVKNDMVFANSEEGEFYAKVQGILNGNRIKVKDINGSEYQIIIRGNFWYGPKKEKVTFPDADRHEYWVLVQPGITANQYFLKHIYSDIDCQNLKDRGELSVTVTTNNVIQHGMEEDEIEDNGEDWIDNI</sequence>
<dbReference type="Gene3D" id="2.40.50.140">
    <property type="entry name" value="Nucleic acid-binding proteins"/>
    <property type="match status" value="1"/>
</dbReference>
<accession>A0A6C0DA78</accession>
<proteinExistence type="predicted"/>
<protein>
    <recommendedName>
        <fullName evidence="2">S1-like domain-containing protein</fullName>
    </recommendedName>
</protein>
<reference evidence="1" key="1">
    <citation type="journal article" date="2020" name="Nature">
        <title>Giant virus diversity and host interactions through global metagenomics.</title>
        <authorList>
            <person name="Schulz F."/>
            <person name="Roux S."/>
            <person name="Paez-Espino D."/>
            <person name="Jungbluth S."/>
            <person name="Walsh D.A."/>
            <person name="Denef V.J."/>
            <person name="McMahon K.D."/>
            <person name="Konstantinidis K.T."/>
            <person name="Eloe-Fadrosh E.A."/>
            <person name="Kyrpides N.C."/>
            <person name="Woyke T."/>
        </authorList>
    </citation>
    <scope>NUCLEOTIDE SEQUENCE</scope>
    <source>
        <strain evidence="1">GVMAG-M-3300023174-131</strain>
    </source>
</reference>
<dbReference type="InterPro" id="IPR012340">
    <property type="entry name" value="NA-bd_OB-fold"/>
</dbReference>
<evidence type="ECO:0000313" key="1">
    <source>
        <dbReference type="EMBL" id="QHT13361.1"/>
    </source>
</evidence>
<evidence type="ECO:0008006" key="2">
    <source>
        <dbReference type="Google" id="ProtNLM"/>
    </source>
</evidence>
<name>A0A6C0DA78_9ZZZZ</name>
<dbReference type="AlphaFoldDB" id="A0A6C0DA78"/>
<organism evidence="1">
    <name type="scientific">viral metagenome</name>
    <dbReference type="NCBI Taxonomy" id="1070528"/>
    <lineage>
        <taxon>unclassified sequences</taxon>
        <taxon>metagenomes</taxon>
        <taxon>organismal metagenomes</taxon>
    </lineage>
</organism>
<dbReference type="EMBL" id="MN739566">
    <property type="protein sequence ID" value="QHT13361.1"/>
    <property type="molecule type" value="Genomic_DNA"/>
</dbReference>